<organism evidence="3 4">
    <name type="scientific">Neonectria punicea</name>
    <dbReference type="NCBI Taxonomy" id="979145"/>
    <lineage>
        <taxon>Eukaryota</taxon>
        <taxon>Fungi</taxon>
        <taxon>Dikarya</taxon>
        <taxon>Ascomycota</taxon>
        <taxon>Pezizomycotina</taxon>
        <taxon>Sordariomycetes</taxon>
        <taxon>Hypocreomycetidae</taxon>
        <taxon>Hypocreales</taxon>
        <taxon>Nectriaceae</taxon>
        <taxon>Neonectria</taxon>
    </lineage>
</organism>
<comment type="caution">
    <text evidence="3">The sequence shown here is derived from an EMBL/GenBank/DDBJ whole genome shotgun (WGS) entry which is preliminary data.</text>
</comment>
<evidence type="ECO:0000313" key="3">
    <source>
        <dbReference type="EMBL" id="KAK7413416.1"/>
    </source>
</evidence>
<feature type="compositionally biased region" description="Polar residues" evidence="2">
    <location>
        <begin position="1"/>
        <end position="23"/>
    </location>
</feature>
<evidence type="ECO:0000313" key="4">
    <source>
        <dbReference type="Proteomes" id="UP001498476"/>
    </source>
</evidence>
<name>A0ABR1GYB5_9HYPO</name>
<dbReference type="InterPro" id="IPR029063">
    <property type="entry name" value="SAM-dependent_MTases_sf"/>
</dbReference>
<accession>A0ABR1GYB5</accession>
<protein>
    <recommendedName>
        <fullName evidence="5">Methyltransferase</fullName>
    </recommendedName>
</protein>
<dbReference type="Gene3D" id="3.40.50.150">
    <property type="entry name" value="Vaccinia Virus protein VP39"/>
    <property type="match status" value="1"/>
</dbReference>
<dbReference type="CDD" id="cd02440">
    <property type="entry name" value="AdoMet_MTases"/>
    <property type="match status" value="1"/>
</dbReference>
<gene>
    <name evidence="3" type="ORF">QQX98_007718</name>
</gene>
<evidence type="ECO:0008006" key="5">
    <source>
        <dbReference type="Google" id="ProtNLM"/>
    </source>
</evidence>
<comment type="similarity">
    <text evidence="1">Belongs to the methyltransferase superfamily. LaeA methyltransferase family.</text>
</comment>
<dbReference type="Pfam" id="PF13489">
    <property type="entry name" value="Methyltransf_23"/>
    <property type="match status" value="1"/>
</dbReference>
<evidence type="ECO:0000256" key="2">
    <source>
        <dbReference type="SAM" id="MobiDB-lite"/>
    </source>
</evidence>
<reference evidence="3 4" key="1">
    <citation type="journal article" date="2025" name="Microbiol. Resour. Announc.">
        <title>Draft genome sequences for Neonectria magnoliae and Neonectria punicea, canker pathogens of Liriodendron tulipifera and Acer saccharum in West Virginia.</title>
        <authorList>
            <person name="Petronek H.M."/>
            <person name="Kasson M.T."/>
            <person name="Metheny A.M."/>
            <person name="Stauder C.M."/>
            <person name="Lovett B."/>
            <person name="Lynch S.C."/>
            <person name="Garnas J.R."/>
            <person name="Kasson L.R."/>
            <person name="Stajich J.E."/>
        </authorList>
    </citation>
    <scope>NUCLEOTIDE SEQUENCE [LARGE SCALE GENOMIC DNA]</scope>
    <source>
        <strain evidence="3 4">NRRL 64653</strain>
    </source>
</reference>
<keyword evidence="4" id="KW-1185">Reference proteome</keyword>
<dbReference type="PANTHER" id="PTHR43591:SF24">
    <property type="entry name" value="2-METHOXY-6-POLYPRENYL-1,4-BENZOQUINOL METHYLASE, MITOCHONDRIAL"/>
    <property type="match status" value="1"/>
</dbReference>
<dbReference type="Proteomes" id="UP001498476">
    <property type="component" value="Unassembled WGS sequence"/>
</dbReference>
<dbReference type="EMBL" id="JAZAVJ010000130">
    <property type="protein sequence ID" value="KAK7413416.1"/>
    <property type="molecule type" value="Genomic_DNA"/>
</dbReference>
<feature type="region of interest" description="Disordered" evidence="2">
    <location>
        <begin position="1"/>
        <end position="53"/>
    </location>
</feature>
<dbReference type="SUPFAM" id="SSF53335">
    <property type="entry name" value="S-adenosyl-L-methionine-dependent methyltransferases"/>
    <property type="match status" value="1"/>
</dbReference>
<sequence>MSSPKKSASPDQPGRSPTRSPEASGNPADGAADNHIEVDDDTDSTYSEGTRVTDTESLRTSILNYKWENGRRYHAYNDGAYWGPNDDRQQEAEDLMHEMYRIILEGNLYKAPISDTPQVWCLTFLPVKTLTKTQAVLDLGCGTGIWAIEFADEHPSAQVIGVDLSPIQPNFVPPNCKFEVDDINQEWTYPNDNFDFIHIRSMTGCIPDWIELHDKVLRALKPGGWVEHVELWGICKSDDGSLKPTSPLYKWVDVFEKIGELTGKTFFYGDKAADAMRQAGISGVVEHRLKLPLGPWPKDKKLKRWGAWNRQFLLQALEGFSIRGLTEMLGWSYDDAQLFIMDMRNELLNPNVHAYGEVTIIYGQKPEN</sequence>
<evidence type="ECO:0000256" key="1">
    <source>
        <dbReference type="ARBA" id="ARBA00038158"/>
    </source>
</evidence>
<proteinExistence type="inferred from homology"/>
<dbReference type="PANTHER" id="PTHR43591">
    <property type="entry name" value="METHYLTRANSFERASE"/>
    <property type="match status" value="1"/>
</dbReference>